<proteinExistence type="predicted"/>
<gene>
    <name evidence="2" type="ORF">KQ875_01695</name>
</gene>
<organism evidence="2 3">
    <name type="scientific">Mycoplasma zalophi</name>
    <dbReference type="NCBI Taxonomy" id="191287"/>
    <lineage>
        <taxon>Bacteria</taxon>
        <taxon>Bacillati</taxon>
        <taxon>Mycoplasmatota</taxon>
        <taxon>Mollicutes</taxon>
        <taxon>Mycoplasmataceae</taxon>
        <taxon>Mycoplasma</taxon>
    </lineage>
</organism>
<feature type="chain" id="PRO_5046660782" evidence="1">
    <location>
        <begin position="26"/>
        <end position="246"/>
    </location>
</feature>
<accession>A0ABS6DPX8</accession>
<name>A0ABS6DPX8_9MOLU</name>
<sequence length="246" mass="29314">MIKKIIWSSFVVLASIATISGLSYTQNTATLAKNNDNLEEYFENKVVKKTLKIKDAMRIFNEKYFLLASKYHYVSENLSALIEEQSLANLKQNLQEFYNEYFEEVNKENISKYLWEFVFLYDKTRTTLSDINFYLENKVFSDNIEQEKQEIEQFYLENIENKNLNTDLFSYSKIPIVNLINEIKIRLLRINELAKQNKIQIFQSAYNEAKINIYDNINHINLDNDFNVMFEILSLNFDDKIFENIE</sequence>
<reference evidence="2" key="1">
    <citation type="submission" date="2021-06" db="EMBL/GenBank/DDBJ databases">
        <title>Novel Mycoplasma species detected in California sea lions (Zalophus californianus) from the USA.</title>
        <authorList>
            <person name="Volokhov D.V."/>
            <person name="Furtak V.A."/>
            <person name="Zagorodnyaya T.A."/>
        </authorList>
    </citation>
    <scope>NUCLEOTIDE SEQUENCE [LARGE SCALE GENOMIC DNA]</scope>
    <source>
        <strain evidence="2">CSL 5346</strain>
    </source>
</reference>
<evidence type="ECO:0000313" key="2">
    <source>
        <dbReference type="EMBL" id="MBU4692308.1"/>
    </source>
</evidence>
<dbReference type="EMBL" id="JAHMHH010000001">
    <property type="protein sequence ID" value="MBU4692308.1"/>
    <property type="molecule type" value="Genomic_DNA"/>
</dbReference>
<dbReference type="Proteomes" id="UP000718793">
    <property type="component" value="Unassembled WGS sequence"/>
</dbReference>
<keyword evidence="1" id="KW-0732">Signal</keyword>
<comment type="caution">
    <text evidence="2">The sequence shown here is derived from an EMBL/GenBank/DDBJ whole genome shotgun (WGS) entry which is preliminary data.</text>
</comment>
<protein>
    <submittedName>
        <fullName evidence="2">Uncharacterized protein</fullName>
    </submittedName>
</protein>
<keyword evidence="3" id="KW-1185">Reference proteome</keyword>
<feature type="signal peptide" evidence="1">
    <location>
        <begin position="1"/>
        <end position="25"/>
    </location>
</feature>
<evidence type="ECO:0000313" key="3">
    <source>
        <dbReference type="Proteomes" id="UP000718793"/>
    </source>
</evidence>
<dbReference type="RefSeq" id="WP_216488765.1">
    <property type="nucleotide sequence ID" value="NZ_JAHMHH010000001.1"/>
</dbReference>
<evidence type="ECO:0000256" key="1">
    <source>
        <dbReference type="SAM" id="SignalP"/>
    </source>
</evidence>